<feature type="region of interest" description="Disordered" evidence="1">
    <location>
        <begin position="164"/>
        <end position="185"/>
    </location>
</feature>
<proteinExistence type="predicted"/>
<gene>
    <name evidence="2" type="ORF">HGRIS_000100</name>
</gene>
<evidence type="ECO:0000313" key="3">
    <source>
        <dbReference type="Proteomes" id="UP001556367"/>
    </source>
</evidence>
<evidence type="ECO:0000256" key="1">
    <source>
        <dbReference type="SAM" id="MobiDB-lite"/>
    </source>
</evidence>
<comment type="caution">
    <text evidence="2">The sequence shown here is derived from an EMBL/GenBank/DDBJ whole genome shotgun (WGS) entry which is preliminary data.</text>
</comment>
<feature type="compositionally biased region" description="Polar residues" evidence="1">
    <location>
        <begin position="9"/>
        <end position="18"/>
    </location>
</feature>
<dbReference type="EMBL" id="JASNQZ010000004">
    <property type="protein sequence ID" value="KAL0957919.1"/>
    <property type="molecule type" value="Genomic_DNA"/>
</dbReference>
<evidence type="ECO:0008006" key="4">
    <source>
        <dbReference type="Google" id="ProtNLM"/>
    </source>
</evidence>
<protein>
    <recommendedName>
        <fullName evidence="4">Transposase</fullName>
    </recommendedName>
</protein>
<reference evidence="3" key="1">
    <citation type="submission" date="2024-06" db="EMBL/GenBank/DDBJ databases">
        <title>Multi-omics analyses provide insights into the biosynthesis of the anticancer antibiotic pleurotin in Hohenbuehelia grisea.</title>
        <authorList>
            <person name="Weaver J.A."/>
            <person name="Alberti F."/>
        </authorList>
    </citation>
    <scope>NUCLEOTIDE SEQUENCE [LARGE SCALE GENOMIC DNA]</scope>
    <source>
        <strain evidence="3">T-177</strain>
    </source>
</reference>
<evidence type="ECO:0000313" key="2">
    <source>
        <dbReference type="EMBL" id="KAL0957919.1"/>
    </source>
</evidence>
<organism evidence="2 3">
    <name type="scientific">Hohenbuehelia grisea</name>
    <dbReference type="NCBI Taxonomy" id="104357"/>
    <lineage>
        <taxon>Eukaryota</taxon>
        <taxon>Fungi</taxon>
        <taxon>Dikarya</taxon>
        <taxon>Basidiomycota</taxon>
        <taxon>Agaricomycotina</taxon>
        <taxon>Agaricomycetes</taxon>
        <taxon>Agaricomycetidae</taxon>
        <taxon>Agaricales</taxon>
        <taxon>Pleurotineae</taxon>
        <taxon>Pleurotaceae</taxon>
        <taxon>Hohenbuehelia</taxon>
    </lineage>
</organism>
<feature type="region of interest" description="Disordered" evidence="1">
    <location>
        <begin position="1"/>
        <end position="25"/>
    </location>
</feature>
<sequence length="384" mass="44384">MTKAKHTGSSRLGTQTIGNGRRSHGPVLSKRVVTESMRMRERQQATFNFERQRLGFTQQTQRAIEELRNEHNPDAHDSPAPLAIADADDDMDWEDLDISTSLAGDEAMAQSMWELVTHQWYGRRQHHDGRTRNQRRQRLTANWEPVLKLLPDAYLCWKYPPPRSPDPVPRKPAIPVQDPSEPEHLVQDDLYPSQPPAPNHGTYDFCVYVIDIYTLEREVTIRHNDEDCSAVALVRNGYLSATPQKFDLVVSLKTLELFRRLRLRKPPFSVKAFGRVICDFYNVSYSYRYRLAIAESFEIYLTILRVIDTRVLTALGRDTPDWRAQNACPACAYELDDEPEHRFRRMLVVDGNNSLKRITRIGQQSVADTRVFTQSDYFLTTGVY</sequence>
<name>A0ABR3JQ31_9AGAR</name>
<keyword evidence="3" id="KW-1185">Reference proteome</keyword>
<dbReference type="Proteomes" id="UP001556367">
    <property type="component" value="Unassembled WGS sequence"/>
</dbReference>
<accession>A0ABR3JQ31</accession>